<evidence type="ECO:0000313" key="1">
    <source>
        <dbReference type="EMBL" id="MDT0575724.1"/>
    </source>
</evidence>
<keyword evidence="2" id="KW-1185">Reference proteome</keyword>
<gene>
    <name evidence="1" type="ORF">RM533_05955</name>
</gene>
<proteinExistence type="predicted"/>
<name>A0ABU2ZGL0_9SPHN</name>
<accession>A0ABU2ZGL0</accession>
<evidence type="ECO:0000313" key="2">
    <source>
        <dbReference type="Proteomes" id="UP001259803"/>
    </source>
</evidence>
<dbReference type="EMBL" id="JAVRHS010000003">
    <property type="protein sequence ID" value="MDT0575724.1"/>
    <property type="molecule type" value="Genomic_DNA"/>
</dbReference>
<organism evidence="1 2">
    <name type="scientific">Croceicoccus esteveae</name>
    <dbReference type="NCBI Taxonomy" id="3075597"/>
    <lineage>
        <taxon>Bacteria</taxon>
        <taxon>Pseudomonadati</taxon>
        <taxon>Pseudomonadota</taxon>
        <taxon>Alphaproteobacteria</taxon>
        <taxon>Sphingomonadales</taxon>
        <taxon>Erythrobacteraceae</taxon>
        <taxon>Croceicoccus</taxon>
    </lineage>
</organism>
<dbReference type="Proteomes" id="UP001259803">
    <property type="component" value="Unassembled WGS sequence"/>
</dbReference>
<comment type="caution">
    <text evidence="1">The sequence shown here is derived from an EMBL/GenBank/DDBJ whole genome shotgun (WGS) entry which is preliminary data.</text>
</comment>
<protein>
    <submittedName>
        <fullName evidence="1">Uncharacterized protein</fullName>
    </submittedName>
</protein>
<dbReference type="RefSeq" id="WP_311340294.1">
    <property type="nucleotide sequence ID" value="NZ_JAVRHS010000003.1"/>
</dbReference>
<reference evidence="1 2" key="1">
    <citation type="submission" date="2023-09" db="EMBL/GenBank/DDBJ databases">
        <authorList>
            <person name="Rey-Velasco X."/>
        </authorList>
    </citation>
    <scope>NUCLEOTIDE SEQUENCE [LARGE SCALE GENOMIC DNA]</scope>
    <source>
        <strain evidence="1 2">F390</strain>
    </source>
</reference>
<sequence>MAFDIIARAVAMAAQDKASRALLAGSPRIGLVDRITNLAAQSLDHAVELIVAGGHAGNGNATASYVSDALANAELRARFPLFCWADQKGRYFRLLPDAEGLIAVSAGGVIGTDKPDHSVNHQPGIQQALDYAAAIKANGARFDKAHYSLRTPLRTPTSDGSDINSDFTGHPIIINSRQEMRAAAGGTTLHRRCNDGSDPAILANTQKIAKNRHWRGGLIFLRGRTVRPADYDELATLILRGDWTLRGGIARSATGGLTGEEDYYKLNADGSGWDILDKGIWLENDRHVGDVVFDGMICIDGFRGELFYQGGRLHGSIYQKGRLELANTDADAFNPGPSFSRDSDRGEIIAEKIVIHDAHQALEGASGYGASRIGALTIRDCGMASGLMAGWWSDAADARDYTPSLSMGTVVVERSGEFWPLRWNQIERVILTDTFLRFGNGYFNVYGAHVGEAIVRVEGTPLAQAIAFSSNSAIAGSRGTYDCTVQRLICERTANGVKNNAQITTPVIWSQSLGDRLHVGEIMGETLKMPEAIGSPPDFGVAVGRIALKTTQFSVANIETGSSTLDLRYSYVGVHSSNPVGIWPVKLPSPQNRLPRGAQLHLFNDGTAPLAVQISATRLDRRMIMLKGGHAIFETDGYFWFPLTPHAVLSGNVTATMQKGGAAIAPGEMSDEVMLTVNGARPLMNVRVACTSVLPGSAQMLARVSADNTVAVRVRNNGSQPLTLPSAGYKVALDYLD</sequence>